<dbReference type="InterPro" id="IPR051218">
    <property type="entry name" value="Sec_MonoDiacylglyc_Lipase"/>
</dbReference>
<dbReference type="SUPFAM" id="SSF53474">
    <property type="entry name" value="alpha/beta-Hydrolases"/>
    <property type="match status" value="1"/>
</dbReference>
<dbReference type="Gene3D" id="3.40.50.1820">
    <property type="entry name" value="alpha/beta hydrolase"/>
    <property type="match status" value="1"/>
</dbReference>
<reference evidence="2" key="1">
    <citation type="journal article" date="2020" name="Nature">
        <title>Giant virus diversity and host interactions through global metagenomics.</title>
        <authorList>
            <person name="Schulz F."/>
            <person name="Roux S."/>
            <person name="Paez-Espino D."/>
            <person name="Jungbluth S."/>
            <person name="Walsh D.A."/>
            <person name="Denef V.J."/>
            <person name="McMahon K.D."/>
            <person name="Konstantinidis K.T."/>
            <person name="Eloe-Fadrosh E.A."/>
            <person name="Kyrpides N.C."/>
            <person name="Woyke T."/>
        </authorList>
    </citation>
    <scope>NUCLEOTIDE SEQUENCE</scope>
    <source>
        <strain evidence="2">GVMAG-M-3300025880-56</strain>
    </source>
</reference>
<name>A0A6C0J878_9ZZZZ</name>
<dbReference type="Pfam" id="PF01764">
    <property type="entry name" value="Lipase_3"/>
    <property type="match status" value="1"/>
</dbReference>
<evidence type="ECO:0000313" key="2">
    <source>
        <dbReference type="EMBL" id="QHU01852.1"/>
    </source>
</evidence>
<dbReference type="InterPro" id="IPR029058">
    <property type="entry name" value="AB_hydrolase_fold"/>
</dbReference>
<dbReference type="CDD" id="cd00519">
    <property type="entry name" value="Lipase_3"/>
    <property type="match status" value="1"/>
</dbReference>
<dbReference type="InterPro" id="IPR002921">
    <property type="entry name" value="Fungal_lipase-type"/>
</dbReference>
<accession>A0A6C0J878</accession>
<evidence type="ECO:0000259" key="1">
    <source>
        <dbReference type="Pfam" id="PF01764"/>
    </source>
</evidence>
<proteinExistence type="predicted"/>
<protein>
    <recommendedName>
        <fullName evidence="1">Fungal lipase-type domain-containing protein</fullName>
    </recommendedName>
</protein>
<sequence length="249" mass="28857">MKKIDSFINDIDLILSSVYEFESIDVPLKSATLCSLAYKSHKDVTDEMNSDFTNIDFFDVNDIQYYIIKNGRTILFLFRGTDSLKDIKADIDITRTDTKYGKLHTGFLNSWAHIKDNVLENADKYDLIKCYGHSYGGALAMISSLFISEELFKRVHCYTFGCPRVGDSKFAKNFNKHIGVHRRYVDSSDPVIRIPSAVRFTHAGIQINIDNRPLYKRLFYKALYLMRGRIFHGHKMSHYVELCKKYNLS</sequence>
<dbReference type="PANTHER" id="PTHR45856:SF24">
    <property type="entry name" value="FUNGAL LIPASE-LIKE DOMAIN-CONTAINING PROTEIN"/>
    <property type="match status" value="1"/>
</dbReference>
<dbReference type="EMBL" id="MN740350">
    <property type="protein sequence ID" value="QHU01852.1"/>
    <property type="molecule type" value="Genomic_DNA"/>
</dbReference>
<dbReference type="GO" id="GO:0006629">
    <property type="term" value="P:lipid metabolic process"/>
    <property type="evidence" value="ECO:0007669"/>
    <property type="project" value="InterPro"/>
</dbReference>
<organism evidence="2">
    <name type="scientific">viral metagenome</name>
    <dbReference type="NCBI Taxonomy" id="1070528"/>
    <lineage>
        <taxon>unclassified sequences</taxon>
        <taxon>metagenomes</taxon>
        <taxon>organismal metagenomes</taxon>
    </lineage>
</organism>
<dbReference type="PANTHER" id="PTHR45856">
    <property type="entry name" value="ALPHA/BETA-HYDROLASES SUPERFAMILY PROTEIN"/>
    <property type="match status" value="1"/>
</dbReference>
<dbReference type="AlphaFoldDB" id="A0A6C0J878"/>
<feature type="domain" description="Fungal lipase-type" evidence="1">
    <location>
        <begin position="76"/>
        <end position="197"/>
    </location>
</feature>